<keyword evidence="4" id="KW-1185">Reference proteome</keyword>
<evidence type="ECO:0000313" key="3">
    <source>
        <dbReference type="EMBL" id="SET92779.1"/>
    </source>
</evidence>
<dbReference type="OrthoDB" id="9762378at2"/>
<accession>A0A1I0I8S5</accession>
<keyword evidence="2" id="KW-0812">Transmembrane</keyword>
<protein>
    <submittedName>
        <fullName evidence="3">Uncharacterized protein</fullName>
    </submittedName>
</protein>
<organism evidence="3 4">
    <name type="scientific">Marinobacter segnicrescens</name>
    <dbReference type="NCBI Taxonomy" id="430453"/>
    <lineage>
        <taxon>Bacteria</taxon>
        <taxon>Pseudomonadati</taxon>
        <taxon>Pseudomonadota</taxon>
        <taxon>Gammaproteobacteria</taxon>
        <taxon>Pseudomonadales</taxon>
        <taxon>Marinobacteraceae</taxon>
        <taxon>Marinobacter</taxon>
    </lineage>
</organism>
<evidence type="ECO:0000313" key="4">
    <source>
        <dbReference type="Proteomes" id="UP000198762"/>
    </source>
</evidence>
<feature type="transmembrane region" description="Helical" evidence="2">
    <location>
        <begin position="12"/>
        <end position="31"/>
    </location>
</feature>
<dbReference type="EMBL" id="FOHZ01000048">
    <property type="protein sequence ID" value="SET92779.1"/>
    <property type="molecule type" value="Genomic_DNA"/>
</dbReference>
<dbReference type="RefSeq" id="WP_091855224.1">
    <property type="nucleotide sequence ID" value="NZ_FOHZ01000048.1"/>
</dbReference>
<dbReference type="Proteomes" id="UP000198762">
    <property type="component" value="Unassembled WGS sequence"/>
</dbReference>
<name>A0A1I0I8S5_9GAMM</name>
<evidence type="ECO:0000256" key="2">
    <source>
        <dbReference type="SAM" id="Phobius"/>
    </source>
</evidence>
<dbReference type="AlphaFoldDB" id="A0A1I0I8S5"/>
<evidence type="ECO:0000256" key="1">
    <source>
        <dbReference type="SAM" id="MobiDB-lite"/>
    </source>
</evidence>
<keyword evidence="2" id="KW-0472">Membrane</keyword>
<feature type="compositionally biased region" description="Basic and acidic residues" evidence="1">
    <location>
        <begin position="340"/>
        <end position="361"/>
    </location>
</feature>
<reference evidence="4" key="1">
    <citation type="submission" date="2016-10" db="EMBL/GenBank/DDBJ databases">
        <authorList>
            <person name="Varghese N."/>
            <person name="Submissions S."/>
        </authorList>
    </citation>
    <scope>NUCLEOTIDE SEQUENCE [LARGE SCALE GENOMIC DNA]</scope>
    <source>
        <strain evidence="4">CGMCC 1.6489</strain>
    </source>
</reference>
<gene>
    <name evidence="3" type="ORF">SAMN04487962_1481</name>
</gene>
<proteinExistence type="predicted"/>
<sequence>MSKRKTVTSRIINYVPTVLINTIFLSGSFVAHAEDETRFQQARNSAEPTRAHQAELEIPGVKKLRIHREASSQATDNVAVYYHRPIFALQENPEFKEKEMGHPLIWDNKQDDSGDYYLRFRIALSTKSIMQDAEAAVINQDHALKAKKPNVSINDIKVRPWPIKALRLTFQDDVLPTQYGQTSRIFPLSDAEAIIDHIIKVPEAMYEPFINALSDNDVQFQAEYSYNNIVDSFASSSVTISNDLEVRVENALQSAQLKSEEPIFQSDIANFLSALNTQMTQNIRANDADLIRQVAISSADLMNLVIKPDTKSFSELRETPDLLKKVEDYLQAIATEKGWEKSEETSKADTNRSESAREVEFKPNTPSVKLTEKDISELKNEHKLTLKENEKTKTLEPHEIEISYINSGWQNSLAQITMSAYVAKGTIEGLERDDKPIPSSFTLSRLKELMPRVLESIAPFAGVPQGAAFCYFGAEIPKGFIRLDGAYTLPDENWVHESLKGKNVPNMEGAYARGAKPQEGLGGKQQGGQITITAENISDDLRLKQSGNINTLNLTGRIQTYLLKYDDGGARPEGDTNWVVNDSVTAGATSTRFIANGKRNLPPLPALISSSVPYFDGIVGNIQKIEIDTFQPQNQPPHITCQWIMRIN</sequence>
<keyword evidence="2" id="KW-1133">Transmembrane helix</keyword>
<feature type="region of interest" description="Disordered" evidence="1">
    <location>
        <begin position="340"/>
        <end position="367"/>
    </location>
</feature>